<dbReference type="Proteomes" id="UP000434580">
    <property type="component" value="Unassembled WGS sequence"/>
</dbReference>
<proteinExistence type="predicted"/>
<name>A0A5S9N2E4_9GAMM</name>
<dbReference type="Pfam" id="PF06080">
    <property type="entry name" value="DUF938"/>
    <property type="match status" value="1"/>
</dbReference>
<gene>
    <name evidence="1" type="ORF">DPBNPPHM_00528</name>
</gene>
<dbReference type="OrthoDB" id="5563826at2"/>
<dbReference type="PANTHER" id="PTHR20974:SF0">
    <property type="entry name" value="UPF0585 PROTEIN CG18661"/>
    <property type="match status" value="1"/>
</dbReference>
<dbReference type="AlphaFoldDB" id="A0A5S9N2E4"/>
<organism evidence="1 2">
    <name type="scientific">BD1-7 clade bacterium</name>
    <dbReference type="NCBI Taxonomy" id="2029982"/>
    <lineage>
        <taxon>Bacteria</taxon>
        <taxon>Pseudomonadati</taxon>
        <taxon>Pseudomonadota</taxon>
        <taxon>Gammaproteobacteria</taxon>
        <taxon>Cellvibrionales</taxon>
        <taxon>Spongiibacteraceae</taxon>
        <taxon>BD1-7 clade</taxon>
    </lineage>
</organism>
<dbReference type="InterPro" id="IPR029063">
    <property type="entry name" value="SAM-dependent_MTases_sf"/>
</dbReference>
<dbReference type="InterPro" id="IPR010342">
    <property type="entry name" value="DUF938"/>
</dbReference>
<evidence type="ECO:0000313" key="2">
    <source>
        <dbReference type="Proteomes" id="UP000434580"/>
    </source>
</evidence>
<accession>A0A5S9N2E4</accession>
<evidence type="ECO:0008006" key="3">
    <source>
        <dbReference type="Google" id="ProtNLM"/>
    </source>
</evidence>
<protein>
    <recommendedName>
        <fullName evidence="3">Methylase</fullName>
    </recommendedName>
</protein>
<dbReference type="EMBL" id="CACSII010000001">
    <property type="protein sequence ID" value="CAA0082977.1"/>
    <property type="molecule type" value="Genomic_DNA"/>
</dbReference>
<dbReference type="PANTHER" id="PTHR20974">
    <property type="entry name" value="UPF0585 PROTEIN CG18661"/>
    <property type="match status" value="1"/>
</dbReference>
<reference evidence="1 2" key="1">
    <citation type="submission" date="2019-11" db="EMBL/GenBank/DDBJ databases">
        <authorList>
            <person name="Holert J."/>
        </authorList>
    </citation>
    <scope>NUCLEOTIDE SEQUENCE [LARGE SCALE GENOMIC DNA]</scope>
    <source>
        <strain evidence="1">BC5_2</strain>
    </source>
</reference>
<sequence length="198" mass="21619">MTEKPIAPACERNRDPILDTIKPLLADCLSVLEVGSGTGQHAVYFSAQMPNLRWHTSDLAENLPGINAWVNGADLVNLPEPVELDVMAHWPALQVDAIFTANTLHIMGEPAVQAFFEGLPKVMNAGARVIIYGPFNYNGEYTSASNAEFDGWLKARNPSSGIRAIEWISELAARADLVLTGDHTMPANNRLLVFQHTA</sequence>
<dbReference type="Gene3D" id="3.40.50.150">
    <property type="entry name" value="Vaccinia Virus protein VP39"/>
    <property type="match status" value="1"/>
</dbReference>
<dbReference type="SUPFAM" id="SSF53335">
    <property type="entry name" value="S-adenosyl-L-methionine-dependent methyltransferases"/>
    <property type="match status" value="1"/>
</dbReference>
<evidence type="ECO:0000313" key="1">
    <source>
        <dbReference type="EMBL" id="CAA0082977.1"/>
    </source>
</evidence>